<dbReference type="CDD" id="cd06259">
    <property type="entry name" value="YdcF-like"/>
    <property type="match status" value="1"/>
</dbReference>
<dbReference type="EMBL" id="PGTO01000033">
    <property type="protein sequence ID" value="RAU20131.1"/>
    <property type="molecule type" value="Genomic_DNA"/>
</dbReference>
<dbReference type="InterPro" id="IPR003848">
    <property type="entry name" value="DUF218"/>
</dbReference>
<accession>A0A364NSR5</accession>
<dbReference type="PANTHER" id="PTHR30336">
    <property type="entry name" value="INNER MEMBRANE PROTEIN, PROBABLE PERMEASE"/>
    <property type="match status" value="1"/>
</dbReference>
<dbReference type="Proteomes" id="UP000251075">
    <property type="component" value="Unassembled WGS sequence"/>
</dbReference>
<dbReference type="InterPro" id="IPR051599">
    <property type="entry name" value="Cell_Envelope_Assoc"/>
</dbReference>
<reference evidence="2 3" key="1">
    <citation type="submission" date="2017-11" db="EMBL/GenBank/DDBJ databases">
        <title>Draft genome sequence of magnetotactic bacterium Magnetospirillum kuznetsovii LBB-42.</title>
        <authorList>
            <person name="Grouzdev D.S."/>
            <person name="Rysina M.S."/>
            <person name="Baslerov R.V."/>
            <person name="Koziaeva V."/>
        </authorList>
    </citation>
    <scope>NUCLEOTIDE SEQUENCE [LARGE SCALE GENOMIC DNA]</scope>
    <source>
        <strain evidence="2 3">LBB-42</strain>
    </source>
</reference>
<dbReference type="GO" id="GO:0005886">
    <property type="term" value="C:plasma membrane"/>
    <property type="evidence" value="ECO:0007669"/>
    <property type="project" value="TreeGrafter"/>
</dbReference>
<feature type="domain" description="DUF218" evidence="1">
    <location>
        <begin position="10"/>
        <end position="148"/>
    </location>
</feature>
<evidence type="ECO:0000313" key="3">
    <source>
        <dbReference type="Proteomes" id="UP000251075"/>
    </source>
</evidence>
<organism evidence="2 3">
    <name type="scientific">Paramagnetospirillum kuznetsovii</name>
    <dbReference type="NCBI Taxonomy" id="2053833"/>
    <lineage>
        <taxon>Bacteria</taxon>
        <taxon>Pseudomonadati</taxon>
        <taxon>Pseudomonadota</taxon>
        <taxon>Alphaproteobacteria</taxon>
        <taxon>Rhodospirillales</taxon>
        <taxon>Magnetospirillaceae</taxon>
        <taxon>Paramagnetospirillum</taxon>
    </lineage>
</organism>
<dbReference type="RefSeq" id="WP_112147356.1">
    <property type="nucleotide sequence ID" value="NZ_PGTO01000033.1"/>
</dbReference>
<dbReference type="AlphaFoldDB" id="A0A364NSR5"/>
<name>A0A364NSR5_9PROT</name>
<sequence>MMPPPAENFDAAIVLGAMILSDGSPSPALARRVARAVALARSGRVGHLLMTGGPVRHPKPESHVMRDMAVAAGIAPDRIVTEEASVNTIGNARLCRPIVAQRGWRRLLLVTDACHIPRSLYVFHRLGLRVSPSAVWPVWPPAREWWLAWPREAAALPWTMIRVERLKLKETP</sequence>
<keyword evidence="3" id="KW-1185">Reference proteome</keyword>
<dbReference type="OrthoDB" id="9809813at2"/>
<evidence type="ECO:0000259" key="1">
    <source>
        <dbReference type="Pfam" id="PF02698"/>
    </source>
</evidence>
<dbReference type="Pfam" id="PF02698">
    <property type="entry name" value="DUF218"/>
    <property type="match status" value="1"/>
</dbReference>
<comment type="caution">
    <text evidence="2">The sequence shown here is derived from an EMBL/GenBank/DDBJ whole genome shotgun (WGS) entry which is preliminary data.</text>
</comment>
<evidence type="ECO:0000313" key="2">
    <source>
        <dbReference type="EMBL" id="RAU20131.1"/>
    </source>
</evidence>
<dbReference type="Gene3D" id="3.40.50.620">
    <property type="entry name" value="HUPs"/>
    <property type="match status" value="1"/>
</dbReference>
<gene>
    <name evidence="2" type="ORF">CU669_19970</name>
</gene>
<proteinExistence type="predicted"/>
<dbReference type="PANTHER" id="PTHR30336:SF20">
    <property type="entry name" value="DUF218 DOMAIN-CONTAINING PROTEIN"/>
    <property type="match status" value="1"/>
</dbReference>
<dbReference type="InterPro" id="IPR014729">
    <property type="entry name" value="Rossmann-like_a/b/a_fold"/>
</dbReference>
<protein>
    <submittedName>
        <fullName evidence="2">YdcF family protein</fullName>
    </submittedName>
</protein>